<comment type="similarity">
    <text evidence="2">Belongs to the KHG/KDPG aldolase family.</text>
</comment>
<evidence type="ECO:0000256" key="5">
    <source>
        <dbReference type="ARBA" id="ARBA00023277"/>
    </source>
</evidence>
<dbReference type="Pfam" id="PF01081">
    <property type="entry name" value="Aldolase"/>
    <property type="match status" value="1"/>
</dbReference>
<dbReference type="EC" id="4.1.3.42" evidence="6"/>
<evidence type="ECO:0000313" key="6">
    <source>
        <dbReference type="EMBL" id="KPQ13842.1"/>
    </source>
</evidence>
<dbReference type="GO" id="GO:0106009">
    <property type="term" value="F:(4S)-4-hydroxy-2-oxoglutarate aldolase activity"/>
    <property type="evidence" value="ECO:0007669"/>
    <property type="project" value="UniProtKB-EC"/>
</dbReference>
<reference evidence="6 7" key="1">
    <citation type="submission" date="2015-09" db="EMBL/GenBank/DDBJ databases">
        <title>Identification and resolution of microdiversity through metagenomic sequencing of parallel consortia.</title>
        <authorList>
            <person name="Nelson W.C."/>
            <person name="Romine M.F."/>
            <person name="Lindemann S.R."/>
        </authorList>
    </citation>
    <scope>NUCLEOTIDE SEQUENCE [LARGE SCALE GENOMIC DNA]</scope>
    <source>
        <strain evidence="6">HL-49</strain>
    </source>
</reference>
<evidence type="ECO:0000256" key="3">
    <source>
        <dbReference type="ARBA" id="ARBA00011233"/>
    </source>
</evidence>
<dbReference type="GO" id="GO:0008675">
    <property type="term" value="F:2-dehydro-3-deoxy-phosphogluconate aldolase activity"/>
    <property type="evidence" value="ECO:0007669"/>
    <property type="project" value="UniProtKB-EC"/>
</dbReference>
<evidence type="ECO:0000256" key="4">
    <source>
        <dbReference type="ARBA" id="ARBA00023239"/>
    </source>
</evidence>
<dbReference type="EMBL" id="LJXT01000078">
    <property type="protein sequence ID" value="KPQ13842.1"/>
    <property type="molecule type" value="Genomic_DNA"/>
</dbReference>
<dbReference type="AlphaFoldDB" id="A0A0N8KFD6"/>
<dbReference type="PATRIC" id="fig|1305737.6.peg.3009"/>
<accession>A0A0N8KFD6</accession>
<proteinExistence type="inferred from homology"/>
<dbReference type="InterPro" id="IPR000887">
    <property type="entry name" value="Aldlse_KDPG_KHG"/>
</dbReference>
<evidence type="ECO:0000313" key="7">
    <source>
        <dbReference type="Proteomes" id="UP000050421"/>
    </source>
</evidence>
<keyword evidence="5" id="KW-0119">Carbohydrate metabolism</keyword>
<dbReference type="Proteomes" id="UP000050421">
    <property type="component" value="Unassembled WGS sequence"/>
</dbReference>
<dbReference type="PANTHER" id="PTHR30246:SF1">
    <property type="entry name" value="2-DEHYDRO-3-DEOXY-6-PHOSPHOGALACTONATE ALDOLASE-RELATED"/>
    <property type="match status" value="1"/>
</dbReference>
<dbReference type="PANTHER" id="PTHR30246">
    <property type="entry name" value="2-KETO-3-DEOXY-6-PHOSPHOGLUCONATE ALDOLASE"/>
    <property type="match status" value="1"/>
</dbReference>
<dbReference type="InterPro" id="IPR013785">
    <property type="entry name" value="Aldolase_TIM"/>
</dbReference>
<evidence type="ECO:0000256" key="2">
    <source>
        <dbReference type="ARBA" id="ARBA00006906"/>
    </source>
</evidence>
<comment type="subunit">
    <text evidence="3">Homotrimer.</text>
</comment>
<dbReference type="CDD" id="cd00452">
    <property type="entry name" value="KDPG_aldolase"/>
    <property type="match status" value="1"/>
</dbReference>
<comment type="caution">
    <text evidence="6">The sequence shown here is derived from an EMBL/GenBank/DDBJ whole genome shotgun (WGS) entry which is preliminary data.</text>
</comment>
<dbReference type="Gene3D" id="3.20.20.70">
    <property type="entry name" value="Aldolase class I"/>
    <property type="match status" value="1"/>
</dbReference>
<organism evidence="6 7">
    <name type="scientific">Algoriphagus marincola HL-49</name>
    <dbReference type="NCBI Taxonomy" id="1305737"/>
    <lineage>
        <taxon>Bacteria</taxon>
        <taxon>Pseudomonadati</taxon>
        <taxon>Bacteroidota</taxon>
        <taxon>Cytophagia</taxon>
        <taxon>Cytophagales</taxon>
        <taxon>Cyclobacteriaceae</taxon>
        <taxon>Algoriphagus</taxon>
    </lineage>
</organism>
<dbReference type="SUPFAM" id="SSF51569">
    <property type="entry name" value="Aldolase"/>
    <property type="match status" value="1"/>
</dbReference>
<sequence>MRNQESEFIRKMDKAGVMPIFYHPDESVCLKLLETAYEGGIRVIELVNRGDKATHVFPALKKLAESLPGLSLGVGTIYHPWQAEEFIDMGAVFIVAPVMNAKLGEYCLKVDVPWVPGCATVTEVFQATELGAELVKIYPANILGPDIVPAIHAVLPKVEIIPTGGVEPNLVSIKPWFDAGVLCVGMGSQLMRKDWIAKGEYSKISSSVSSVISWIQDIKANQ</sequence>
<keyword evidence="4 6" id="KW-0456">Lyase</keyword>
<dbReference type="OrthoDB" id="9802667at2"/>
<comment type="pathway">
    <text evidence="1">Carbohydrate acid metabolism.</text>
</comment>
<evidence type="ECO:0000256" key="1">
    <source>
        <dbReference type="ARBA" id="ARBA00004761"/>
    </source>
</evidence>
<dbReference type="STRING" id="1305737.GCA_000526355_01007"/>
<protein>
    <submittedName>
        <fullName evidence="6">2-dehydro-3-deoxyphosphogluconate aldolase / (4S)-4-hydroxy-2-oxoglutarate aldolase Eda</fullName>
        <ecNumber evidence="6">4.1.2.14</ecNumber>
        <ecNumber evidence="6">4.1.3.42</ecNumber>
    </submittedName>
</protein>
<dbReference type="eggNOG" id="COG0800">
    <property type="taxonomic scope" value="Bacteria"/>
</dbReference>
<gene>
    <name evidence="6" type="primary">eda</name>
    <name evidence="6" type="ORF">HLUCCX10_11960</name>
</gene>
<dbReference type="EC" id="4.1.2.14" evidence="6"/>
<name>A0A0N8KFD6_9BACT</name>